<proteinExistence type="predicted"/>
<keyword evidence="1" id="KW-0472">Membrane</keyword>
<feature type="transmembrane region" description="Helical" evidence="1">
    <location>
        <begin position="87"/>
        <end position="103"/>
    </location>
</feature>
<gene>
    <name evidence="2" type="ORF">FCM35_KLT19245</name>
</gene>
<dbReference type="SUPFAM" id="SSF49503">
    <property type="entry name" value="Cupredoxins"/>
    <property type="match status" value="1"/>
</dbReference>
<dbReference type="EMBL" id="SWLB01000007">
    <property type="protein sequence ID" value="KAF3336659.1"/>
    <property type="molecule type" value="Genomic_DNA"/>
</dbReference>
<name>A0A833VXJ0_9POAL</name>
<protein>
    <recommendedName>
        <fullName evidence="4">Phytocyanin domain-containing protein</fullName>
    </recommendedName>
</protein>
<evidence type="ECO:0000256" key="1">
    <source>
        <dbReference type="SAM" id="Phobius"/>
    </source>
</evidence>
<evidence type="ECO:0008006" key="4">
    <source>
        <dbReference type="Google" id="ProtNLM"/>
    </source>
</evidence>
<sequence>MEIKDENAKSHDNYRNCDASNPVIMFTDGNLTFEFDQVGHCPTGQRMIVRVMAWTEDMSPSQLLLLDLSRARRVDVHHSSAAFRYKVGYGAFVGLPVIMVVIFA</sequence>
<keyword evidence="1" id="KW-1133">Transmembrane helix</keyword>
<evidence type="ECO:0000313" key="3">
    <source>
        <dbReference type="Proteomes" id="UP000623129"/>
    </source>
</evidence>
<dbReference type="Proteomes" id="UP000623129">
    <property type="component" value="Unassembled WGS sequence"/>
</dbReference>
<keyword evidence="1" id="KW-0812">Transmembrane</keyword>
<evidence type="ECO:0000313" key="2">
    <source>
        <dbReference type="EMBL" id="KAF3336659.1"/>
    </source>
</evidence>
<dbReference type="InterPro" id="IPR008972">
    <property type="entry name" value="Cupredoxin"/>
</dbReference>
<comment type="caution">
    <text evidence="2">The sequence shown here is derived from an EMBL/GenBank/DDBJ whole genome shotgun (WGS) entry which is preliminary data.</text>
</comment>
<reference evidence="2" key="1">
    <citation type="submission" date="2020-01" db="EMBL/GenBank/DDBJ databases">
        <title>Genome sequence of Kobresia littledalei, the first chromosome-level genome in the family Cyperaceae.</title>
        <authorList>
            <person name="Qu G."/>
        </authorList>
    </citation>
    <scope>NUCLEOTIDE SEQUENCE</scope>
    <source>
        <strain evidence="2">C.B.Clarke</strain>
        <tissue evidence="2">Leaf</tissue>
    </source>
</reference>
<dbReference type="OrthoDB" id="1937044at2759"/>
<accession>A0A833VXJ0</accession>
<keyword evidence="3" id="KW-1185">Reference proteome</keyword>
<organism evidence="2 3">
    <name type="scientific">Carex littledalei</name>
    <dbReference type="NCBI Taxonomy" id="544730"/>
    <lineage>
        <taxon>Eukaryota</taxon>
        <taxon>Viridiplantae</taxon>
        <taxon>Streptophyta</taxon>
        <taxon>Embryophyta</taxon>
        <taxon>Tracheophyta</taxon>
        <taxon>Spermatophyta</taxon>
        <taxon>Magnoliopsida</taxon>
        <taxon>Liliopsida</taxon>
        <taxon>Poales</taxon>
        <taxon>Cyperaceae</taxon>
        <taxon>Cyperoideae</taxon>
        <taxon>Cariceae</taxon>
        <taxon>Carex</taxon>
        <taxon>Carex subgen. Euthyceras</taxon>
    </lineage>
</organism>
<dbReference type="AlphaFoldDB" id="A0A833VXJ0"/>